<evidence type="ECO:0000256" key="1">
    <source>
        <dbReference type="SAM" id="Phobius"/>
    </source>
</evidence>
<sequence>MIEKSTKLENAIQDHLYFTSDGERRLLYIDYIIEDDVSDFAEDGGISFKEAESIVNDLGLVVDRRIRREEWTPEILQKVTDRLFSSASSGTVRNDSAEAIAKGLNLVALDVRKEVKAAGLKTEHDQIVESYSSKTLAESKLNPPVAVEPRIPKQLQPTANLASGCTSIIGIVLFSICILVAIGALMSMFN</sequence>
<dbReference type="EMBL" id="JACSQU010000004">
    <property type="protein sequence ID" value="MBD7942479.1"/>
    <property type="molecule type" value="Genomic_DNA"/>
</dbReference>
<accession>A0ABR8R439</accession>
<keyword evidence="3" id="KW-1185">Reference proteome</keyword>
<keyword evidence="1" id="KW-0472">Membrane</keyword>
<keyword evidence="1" id="KW-0812">Transmembrane</keyword>
<protein>
    <submittedName>
        <fullName evidence="2">Uncharacterized protein</fullName>
    </submittedName>
</protein>
<evidence type="ECO:0000313" key="3">
    <source>
        <dbReference type="Proteomes" id="UP000638918"/>
    </source>
</evidence>
<gene>
    <name evidence="2" type="ORF">H9656_13875</name>
</gene>
<dbReference type="Proteomes" id="UP000638918">
    <property type="component" value="Unassembled WGS sequence"/>
</dbReference>
<comment type="caution">
    <text evidence="2">The sequence shown here is derived from an EMBL/GenBank/DDBJ whole genome shotgun (WGS) entry which is preliminary data.</text>
</comment>
<organism evidence="2 3">
    <name type="scientific">Brevundimonas guildfordensis</name>
    <dbReference type="NCBI Taxonomy" id="2762241"/>
    <lineage>
        <taxon>Bacteria</taxon>
        <taxon>Pseudomonadati</taxon>
        <taxon>Pseudomonadota</taxon>
        <taxon>Alphaproteobacteria</taxon>
        <taxon>Caulobacterales</taxon>
        <taxon>Caulobacteraceae</taxon>
        <taxon>Brevundimonas</taxon>
    </lineage>
</organism>
<dbReference type="RefSeq" id="WP_191744861.1">
    <property type="nucleotide sequence ID" value="NZ_JACSQU010000004.1"/>
</dbReference>
<name>A0ABR8R439_9CAUL</name>
<proteinExistence type="predicted"/>
<reference evidence="2 3" key="1">
    <citation type="submission" date="2020-08" db="EMBL/GenBank/DDBJ databases">
        <title>A Genomic Blueprint of the Chicken Gut Microbiome.</title>
        <authorList>
            <person name="Gilroy R."/>
            <person name="Ravi A."/>
            <person name="Getino M."/>
            <person name="Pursley I."/>
            <person name="Horton D.L."/>
            <person name="Alikhan N.-F."/>
            <person name="Baker D."/>
            <person name="Gharbi K."/>
            <person name="Hall N."/>
            <person name="Watson M."/>
            <person name="Adriaenssens E.M."/>
            <person name="Foster-Nyarko E."/>
            <person name="Jarju S."/>
            <person name="Secka A."/>
            <person name="Antonio M."/>
            <person name="Oren A."/>
            <person name="Chaudhuri R."/>
            <person name="La Ragione R.M."/>
            <person name="Hildebrand F."/>
            <person name="Pallen M.J."/>
        </authorList>
    </citation>
    <scope>NUCLEOTIDE SEQUENCE [LARGE SCALE GENOMIC DNA]</scope>
    <source>
        <strain evidence="2 3">Sa3CVA3</strain>
    </source>
</reference>
<feature type="transmembrane region" description="Helical" evidence="1">
    <location>
        <begin position="168"/>
        <end position="189"/>
    </location>
</feature>
<keyword evidence="1" id="KW-1133">Transmembrane helix</keyword>
<evidence type="ECO:0000313" key="2">
    <source>
        <dbReference type="EMBL" id="MBD7942479.1"/>
    </source>
</evidence>